<feature type="domain" description="TIR" evidence="9">
    <location>
        <begin position="1246"/>
        <end position="1411"/>
    </location>
</feature>
<dbReference type="PROSITE" id="PS51450">
    <property type="entry name" value="LRR"/>
    <property type="match status" value="1"/>
</dbReference>
<dbReference type="Gene3D" id="3.30.70.100">
    <property type="match status" value="1"/>
</dbReference>
<keyword evidence="2" id="KW-0433">Leucine-rich repeat</keyword>
<dbReference type="Pfam" id="PF20160">
    <property type="entry name" value="C-JID"/>
    <property type="match status" value="1"/>
</dbReference>
<dbReference type="EMBL" id="JAGKQM010000011">
    <property type="protein sequence ID" value="KAH0901655.1"/>
    <property type="molecule type" value="Genomic_DNA"/>
</dbReference>
<dbReference type="InterPro" id="IPR027417">
    <property type="entry name" value="P-loop_NTPase"/>
</dbReference>
<evidence type="ECO:0000256" key="8">
    <source>
        <dbReference type="SAM" id="MobiDB-lite"/>
    </source>
</evidence>
<dbReference type="EC" id="3.2.2.6" evidence="1"/>
<dbReference type="Proteomes" id="UP000824890">
    <property type="component" value="Unassembled WGS sequence"/>
</dbReference>
<keyword evidence="6" id="KW-0520">NAD</keyword>
<dbReference type="SMART" id="SM00255">
    <property type="entry name" value="TIR"/>
    <property type="match status" value="1"/>
</dbReference>
<dbReference type="Gene3D" id="3.40.50.10140">
    <property type="entry name" value="Toll/interleukin-1 receptor homology (TIR) domain"/>
    <property type="match status" value="2"/>
</dbReference>
<dbReference type="Gene3D" id="3.80.10.10">
    <property type="entry name" value="Ribonuclease Inhibitor"/>
    <property type="match status" value="3"/>
</dbReference>
<organism evidence="12 13">
    <name type="scientific">Brassica napus</name>
    <name type="common">Rape</name>
    <dbReference type="NCBI Taxonomy" id="3708"/>
    <lineage>
        <taxon>Eukaryota</taxon>
        <taxon>Viridiplantae</taxon>
        <taxon>Streptophyta</taxon>
        <taxon>Embryophyta</taxon>
        <taxon>Tracheophyta</taxon>
        <taxon>Spermatophyta</taxon>
        <taxon>Magnoliopsida</taxon>
        <taxon>eudicotyledons</taxon>
        <taxon>Gunneridae</taxon>
        <taxon>Pentapetalae</taxon>
        <taxon>rosids</taxon>
        <taxon>malvids</taxon>
        <taxon>Brassicales</taxon>
        <taxon>Brassicaceae</taxon>
        <taxon>Brassiceae</taxon>
        <taxon>Brassica</taxon>
    </lineage>
</organism>
<feature type="compositionally biased region" description="Basic and acidic residues" evidence="8">
    <location>
        <begin position="192"/>
        <end position="204"/>
    </location>
</feature>
<comment type="catalytic activity">
    <reaction evidence="7">
        <text>NAD(+) + H2O = ADP-D-ribose + nicotinamide + H(+)</text>
        <dbReference type="Rhea" id="RHEA:16301"/>
        <dbReference type="ChEBI" id="CHEBI:15377"/>
        <dbReference type="ChEBI" id="CHEBI:15378"/>
        <dbReference type="ChEBI" id="CHEBI:17154"/>
        <dbReference type="ChEBI" id="CHEBI:57540"/>
        <dbReference type="ChEBI" id="CHEBI:57967"/>
        <dbReference type="EC" id="3.2.2.6"/>
    </reaction>
    <physiologicalReaction direction="left-to-right" evidence="7">
        <dbReference type="Rhea" id="RHEA:16302"/>
    </physiologicalReaction>
</comment>
<evidence type="ECO:0000256" key="5">
    <source>
        <dbReference type="ARBA" id="ARBA00022821"/>
    </source>
</evidence>
<sequence>MSAPGKSDYSSGGPDRPLYRSNLASQMARSSSFRETMEQPVSSSHASMLRTTSPLAQTDVTNFFQCLRFDPKVVAADHKSVRQGDFKRHVNIGLGIQGDESPSTTPRGKLTPSPIPEEIKRLKAGLRENIVKARERVIIFNEASSVFNKVFPTVPTKKRSRPEGFSVAREASGDHTPPLSGFQRPSSLISEVTKEPGPEKSSKNKLVLELDISGDKSMQKKVMKKLAALSGINYISLDPETGTLTIKGDIELNTVLEKVERYCSCKRVKVSGEPAMMAEPKKMYKRGVSQGRVSMGKALTSEQSLRSTAGSGDSCSGINIPGKSIITPPNVRNLDADWYSFCDFLDQRMRPLTLSGCTAKDAIDFLRMRQTSGNAEALVGRLSAACEAYGITPKENPFRSLAVISYVKETREITREADYVLVFSCNDNLDEDETHLIEAISKELHEREVAPLTYNLSQRENLDGDMLYRSSVGLMVVSSSLAYSSQSLDHLAAIMEFCKAKHLVIIPVYLKVTPSDICGWEDRFEQVLPSYLNSIQPDRIQKWKAALTDVASIDGHQWSEGSQFMLAKKVVRNACFRLHLKSSKNLVRILALLNHPQPLEAEIEGIWGMAGIGKTSIAREIFELLAPQYDLCYFLQDFHRMCKSKGLRQIRDDFLSKVFREEELCLGACDTKPSFMRDWFQNREILVVLDDVSNARDAEYVFGGFSWFSRGHRIILTSRSKQVLVQCKVKEPYEIQKLSDFESLRLCKQYLKEESAIMSELMSCSSGIPLALKSFVSSVSKQHMNDMKKHLQSLRINPPTKIQEAFRRSFDGLDENGKNIFLDLACFFRGENKEHVVQLLDACGFFTYLGICDLIDESLISLLDNKIEIPIPFQDIGRFIVREEDMDPCERSRLWDSNDIIDVLTNNSGTEAIEGIFLDASDLTCELSPTVFSNMYRLRLLKFYCSNTSGNQCKLSLPQGLDTLPDELRLLHWEHYPLGYLPQKFSPENLVEINMPYSNIEKLWEGKKNLEKLKKIKLSHSRKLTDVLTLSEAMNLEHIDFEGCTSMIDVSTSITHLGKLVSLNMKDCCHLRSLPSMVDLTSLKLLNLSGCSELEDIQDFSPNLEGLYLAGTAIRELPFSVENLTELSTLDLENCVRLQKLPSGVRNSRSIVNLKLSGCTILELGKRKRLLALQASYASILVARALYKETLFYVGFLLDMSFVVPQERIGLGFNLTGTLLPNEFNGSESPSFPNRIMASASSSSKRQFDVFVSFRGADTRTNFTSYLRQSLHRKGIDTFFDEKLRRGQDLSVLFDRIEQSKMSIVVFSENYANSTWCLEELWKIMQCREKRGHGVIPIFYKVKKFDVENQKGSFEAPFKNPKECLKGDGQKVGAWKEALRAASNILGFVLPEERPESEFVEKIAKETFRMLNDLSPCEISGFPGIESRSKKLEELLMFDNANCVRAIGVLGMTGIGKTKVADSVYKRNHRQFDGYYFLEDVDKELEWHTLSYLREKLLCKLLDEEDLDVRALGRLEDFLRNKKVFIVLDNVTKENQIKDLIGPLEQYRKGSRIVITTRDKKLLQNNTDATYLVPRLNDWEAMELFSIGAFPENLYPPEEFLDLSNKFVYYAKGHPSALKLLGSGLCKKEKTYWMEKWERLRVMPDKEIQKELKRSYEELDDEQRSIFLDIACFFRSEKADFVSSILESDRVNAAAVMRELEDKCLVTISYNRLEMHDLMHAMGKEIGSESSIRRAGKRSRLWNHKDIRHVLEQRTGTECVRGIFFNMSNVEKIKLSPDVFIRMSNLKFLKFHNSHCSQWCDNDHKFQFCEGLDHFPDELVYLHWQGYPYNCLPSEFNPEELVDLNLRYSHIKQPWETEKNTENLRWVDLSHSKGLLNLSGLSKAKNLERLDLEGCTSLAALGSSIEQMNKLIYLNLRECTSLECLPEGINLKSLKTLILSGCSNLQKFQIISENIESLYLEGSAIKQVVEHIESLCNLILLNLKNCRRLKSLPNDLYKLKSLQELILSGCSALESLPPINEEMECLEILLMDGTSIRQTPEMICLSNLKLFSFCGSSIKGSTWLVLLPFSGNSCLWDLYLTNCNIYKLPDNFSSLRSLRCLCLSRNDIETLPESIEKLYSLLLLDLKHCRNLNSLPVLPPNLQYVDAHGCVSLEKVAKPVTLPLVTERMHTTFIFTDCFKLNRAEQESIVDQAQLKSQLLARTSLQHNHKGPVTDPLVAVCFPGSDIPSWLCNQRMGSSIETDLVSHWCNSKFIGVSLCVVVSFEGHESCYANGLSVRCKCEFKNQNGQSISFSFCLGGWNESCGSSCHEPRKLGSDHVFISYNKFKVPVYRWSEESNEGNRCRPTSASFEFYLTDDTERKLESCKVTRCGMSLLYDPDENDRGFQGTRVTDIVERTSSEAFVPVKGLSLSQVGARRNGIIRDEIPMNLKTLQFRPFGFVKGRVLSKYLAEV</sequence>
<feature type="region of interest" description="Disordered" evidence="8">
    <location>
        <begin position="157"/>
        <end position="204"/>
    </location>
</feature>
<evidence type="ECO:0000256" key="1">
    <source>
        <dbReference type="ARBA" id="ARBA00011982"/>
    </source>
</evidence>
<feature type="region of interest" description="Disordered" evidence="8">
    <location>
        <begin position="1"/>
        <end position="49"/>
    </location>
</feature>
<evidence type="ECO:0000256" key="6">
    <source>
        <dbReference type="ARBA" id="ARBA00023027"/>
    </source>
</evidence>
<evidence type="ECO:0000259" key="9">
    <source>
        <dbReference type="PROSITE" id="PS50104"/>
    </source>
</evidence>
<evidence type="ECO:0000256" key="7">
    <source>
        <dbReference type="ARBA" id="ARBA00047304"/>
    </source>
</evidence>
<dbReference type="InterPro" id="IPR058192">
    <property type="entry name" value="WHD_ROQ1-like"/>
</dbReference>
<feature type="domain" description="TIR" evidence="9">
    <location>
        <begin position="415"/>
        <end position="578"/>
    </location>
</feature>
<dbReference type="SUPFAM" id="SSF52058">
    <property type="entry name" value="L domain-like"/>
    <property type="match status" value="2"/>
</dbReference>
<dbReference type="PANTHER" id="PTHR11017:SF552">
    <property type="entry name" value="DISEASE RESISTANCE PROTEIN RPP2B"/>
    <property type="match status" value="1"/>
</dbReference>
<dbReference type="Pfam" id="PF00931">
    <property type="entry name" value="NB-ARC"/>
    <property type="match status" value="2"/>
</dbReference>
<dbReference type="SUPFAM" id="SSF46785">
    <property type="entry name" value="Winged helix' DNA-binding domain"/>
    <property type="match status" value="1"/>
</dbReference>
<evidence type="ECO:0000313" key="13">
    <source>
        <dbReference type="Proteomes" id="UP000824890"/>
    </source>
</evidence>
<dbReference type="SUPFAM" id="SSF52200">
    <property type="entry name" value="Toll/Interleukin receptor TIR domain"/>
    <property type="match status" value="2"/>
</dbReference>
<feature type="domain" description="HMA" evidence="10">
    <location>
        <begin position="203"/>
        <end position="270"/>
    </location>
</feature>
<dbReference type="InterPro" id="IPR006121">
    <property type="entry name" value="HMA_dom"/>
</dbReference>
<proteinExistence type="predicted"/>
<keyword evidence="13" id="KW-1185">Reference proteome</keyword>
<dbReference type="InterPro" id="IPR001611">
    <property type="entry name" value="Leu-rich_rpt"/>
</dbReference>
<keyword evidence="5" id="KW-0611">Plant defense</keyword>
<comment type="caution">
    <text evidence="12">The sequence shown here is derived from an EMBL/GenBank/DDBJ whole genome shotgun (WGS) entry which is preliminary data.</text>
</comment>
<dbReference type="InterPro" id="IPR042197">
    <property type="entry name" value="Apaf_helical"/>
</dbReference>
<dbReference type="InterPro" id="IPR045344">
    <property type="entry name" value="C-JID"/>
</dbReference>
<evidence type="ECO:0000313" key="12">
    <source>
        <dbReference type="EMBL" id="KAH0901655.1"/>
    </source>
</evidence>
<feature type="region of interest" description="Disordered" evidence="8">
    <location>
        <begin position="94"/>
        <end position="115"/>
    </location>
</feature>
<dbReference type="Gene3D" id="1.10.8.430">
    <property type="entry name" value="Helical domain of apoptotic protease-activating factors"/>
    <property type="match status" value="1"/>
</dbReference>
<accession>A0ABQ8BA16</accession>
<dbReference type="InterPro" id="IPR032675">
    <property type="entry name" value="LRR_dom_sf"/>
</dbReference>
<dbReference type="PROSITE" id="PS50104">
    <property type="entry name" value="TIR"/>
    <property type="match status" value="2"/>
</dbReference>
<dbReference type="Pfam" id="PF01582">
    <property type="entry name" value="TIR"/>
    <property type="match status" value="2"/>
</dbReference>
<evidence type="ECO:0000259" key="11">
    <source>
        <dbReference type="PROSITE" id="PS51697"/>
    </source>
</evidence>
<feature type="domain" description="ALOG" evidence="11">
    <location>
        <begin position="329"/>
        <end position="426"/>
    </location>
</feature>
<dbReference type="PANTHER" id="PTHR11017">
    <property type="entry name" value="LEUCINE-RICH REPEAT-CONTAINING PROTEIN"/>
    <property type="match status" value="1"/>
</dbReference>
<dbReference type="InterPro" id="IPR011713">
    <property type="entry name" value="Leu-rich_rpt_3"/>
</dbReference>
<dbReference type="InterPro" id="IPR002182">
    <property type="entry name" value="NB-ARC"/>
</dbReference>
<reference evidence="12 13" key="1">
    <citation type="submission" date="2021-05" db="EMBL/GenBank/DDBJ databases">
        <title>Genome Assembly of Synthetic Allotetraploid Brassica napus Reveals Homoeologous Exchanges between Subgenomes.</title>
        <authorList>
            <person name="Davis J.T."/>
        </authorList>
    </citation>
    <scope>NUCLEOTIDE SEQUENCE [LARGE SCALE GENOMIC DNA]</scope>
    <source>
        <strain evidence="13">cv. Da-Ae</strain>
        <tissue evidence="12">Seedling</tissue>
    </source>
</reference>
<dbReference type="SUPFAM" id="SSF52540">
    <property type="entry name" value="P-loop containing nucleoside triphosphate hydrolases"/>
    <property type="match status" value="2"/>
</dbReference>
<evidence type="ECO:0000256" key="3">
    <source>
        <dbReference type="ARBA" id="ARBA00022737"/>
    </source>
</evidence>
<protein>
    <recommendedName>
        <fullName evidence="1">ADP-ribosyl cyclase/cyclic ADP-ribose hydrolase</fullName>
        <ecNumber evidence="1">3.2.2.6</ecNumber>
    </recommendedName>
</protein>
<dbReference type="Pfam" id="PF00403">
    <property type="entry name" value="HMA"/>
    <property type="match status" value="1"/>
</dbReference>
<dbReference type="InterPro" id="IPR000157">
    <property type="entry name" value="TIR_dom"/>
</dbReference>
<evidence type="ECO:0000256" key="2">
    <source>
        <dbReference type="ARBA" id="ARBA00022614"/>
    </source>
</evidence>
<evidence type="ECO:0000256" key="4">
    <source>
        <dbReference type="ARBA" id="ARBA00022801"/>
    </source>
</evidence>
<gene>
    <name evidence="12" type="ORF">HID58_041158</name>
</gene>
<dbReference type="Pfam" id="PF07725">
    <property type="entry name" value="LRR_3"/>
    <property type="match status" value="1"/>
</dbReference>
<dbReference type="PROSITE" id="PS51697">
    <property type="entry name" value="ALOG"/>
    <property type="match status" value="1"/>
</dbReference>
<dbReference type="Gene3D" id="3.40.50.300">
    <property type="entry name" value="P-loop containing nucleotide triphosphate hydrolases"/>
    <property type="match status" value="2"/>
</dbReference>
<evidence type="ECO:0000259" key="10">
    <source>
        <dbReference type="PROSITE" id="PS50846"/>
    </source>
</evidence>
<dbReference type="InterPro" id="IPR044974">
    <property type="entry name" value="Disease_R_plants"/>
</dbReference>
<dbReference type="Pfam" id="PF23282">
    <property type="entry name" value="WHD_ROQ1"/>
    <property type="match status" value="2"/>
</dbReference>
<feature type="compositionally biased region" description="Polar residues" evidence="8">
    <location>
        <begin position="22"/>
        <end position="49"/>
    </location>
</feature>
<dbReference type="InterPro" id="IPR036390">
    <property type="entry name" value="WH_DNA-bd_sf"/>
</dbReference>
<name>A0ABQ8BA16_BRANA</name>
<dbReference type="PRINTS" id="PR00364">
    <property type="entry name" value="DISEASERSIST"/>
</dbReference>
<keyword evidence="3" id="KW-0677">Repeat</keyword>
<keyword evidence="4" id="KW-0378">Hydrolase</keyword>
<dbReference type="InterPro" id="IPR006936">
    <property type="entry name" value="ALOG_dom"/>
</dbReference>
<dbReference type="PROSITE" id="PS50846">
    <property type="entry name" value="HMA_2"/>
    <property type="match status" value="1"/>
</dbReference>
<dbReference type="InterPro" id="IPR035897">
    <property type="entry name" value="Toll_tir_struct_dom_sf"/>
</dbReference>